<accession>A0A5J5IBZ3</accession>
<keyword evidence="5" id="KW-1185">Reference proteome</keyword>
<dbReference type="Proteomes" id="UP000325933">
    <property type="component" value="Unassembled WGS sequence"/>
</dbReference>
<name>A0A5J5IBZ3_9SPHN</name>
<dbReference type="EMBL" id="VYQB01000002">
    <property type="protein sequence ID" value="KAA9020603.1"/>
    <property type="molecule type" value="Genomic_DNA"/>
</dbReference>
<evidence type="ECO:0000313" key="2">
    <source>
        <dbReference type="EMBL" id="KAA9020603.1"/>
    </source>
</evidence>
<gene>
    <name evidence="3" type="ORF">F4U95_02695</name>
    <name evidence="2" type="ORF">F4U96_02695</name>
</gene>
<reference evidence="4 5" key="1">
    <citation type="submission" date="2019-09" db="EMBL/GenBank/DDBJ databases">
        <authorList>
            <person name="Feng G."/>
        </authorList>
    </citation>
    <scope>NUCLEOTIDE SEQUENCE [LARGE SCALE GENOMIC DNA]</scope>
    <source>
        <strain evidence="3 4">KACC 19283</strain>
        <strain evidence="2 5">KACC 19284</strain>
    </source>
</reference>
<evidence type="ECO:0000256" key="1">
    <source>
        <dbReference type="SAM" id="MobiDB-lite"/>
    </source>
</evidence>
<dbReference type="RefSeq" id="WP_150424483.1">
    <property type="nucleotide sequence ID" value="NZ_VYQA01000002.1"/>
</dbReference>
<evidence type="ECO:0000313" key="4">
    <source>
        <dbReference type="Proteomes" id="UP000325933"/>
    </source>
</evidence>
<dbReference type="EMBL" id="VYQA01000002">
    <property type="protein sequence ID" value="KAA9032928.1"/>
    <property type="molecule type" value="Genomic_DNA"/>
</dbReference>
<feature type="compositionally biased region" description="Basic and acidic residues" evidence="1">
    <location>
        <begin position="105"/>
        <end position="118"/>
    </location>
</feature>
<evidence type="ECO:0000313" key="5">
    <source>
        <dbReference type="Proteomes" id="UP000326364"/>
    </source>
</evidence>
<protein>
    <submittedName>
        <fullName evidence="3">Uncharacterized protein</fullName>
    </submittedName>
</protein>
<dbReference type="AlphaFoldDB" id="A0A5J5IBZ3"/>
<feature type="region of interest" description="Disordered" evidence="1">
    <location>
        <begin position="105"/>
        <end position="124"/>
    </location>
</feature>
<organism evidence="3 4">
    <name type="scientific">Sphingobium limneticum</name>
    <dbReference type="NCBI Taxonomy" id="1007511"/>
    <lineage>
        <taxon>Bacteria</taxon>
        <taxon>Pseudomonadati</taxon>
        <taxon>Pseudomonadota</taxon>
        <taxon>Alphaproteobacteria</taxon>
        <taxon>Sphingomonadales</taxon>
        <taxon>Sphingomonadaceae</taxon>
        <taxon>Sphingobium</taxon>
    </lineage>
</organism>
<comment type="caution">
    <text evidence="3">The sequence shown here is derived from an EMBL/GenBank/DDBJ whole genome shotgun (WGS) entry which is preliminary data.</text>
</comment>
<proteinExistence type="predicted"/>
<evidence type="ECO:0000313" key="3">
    <source>
        <dbReference type="EMBL" id="KAA9032928.1"/>
    </source>
</evidence>
<sequence length="124" mass="14145">MTQHLKLRIHVTEPWDFERIAGTADLNGWTIDHVDPDNEEWEVHLDAGFDFNDRHIGTLLVSPRYVGEQLSRMFDAVAGFPVRLAHRQDGGWHFAFAAMISQRHDKADEDGHDGHEDTDNGTTI</sequence>
<dbReference type="Proteomes" id="UP000326364">
    <property type="component" value="Unassembled WGS sequence"/>
</dbReference>